<evidence type="ECO:0000313" key="6">
    <source>
        <dbReference type="EMBL" id="OIQ68097.1"/>
    </source>
</evidence>
<dbReference type="InterPro" id="IPR035906">
    <property type="entry name" value="MetI-like_sf"/>
</dbReference>
<keyword evidence="4 5" id="KW-0472">Membrane</keyword>
<dbReference type="Gene3D" id="1.10.3720.10">
    <property type="entry name" value="MetI-like"/>
    <property type="match status" value="1"/>
</dbReference>
<organism evidence="6">
    <name type="scientific">mine drainage metagenome</name>
    <dbReference type="NCBI Taxonomy" id="410659"/>
    <lineage>
        <taxon>unclassified sequences</taxon>
        <taxon>metagenomes</taxon>
        <taxon>ecological metagenomes</taxon>
    </lineage>
</organism>
<evidence type="ECO:0000256" key="4">
    <source>
        <dbReference type="ARBA" id="ARBA00023136"/>
    </source>
</evidence>
<dbReference type="GO" id="GO:0016020">
    <property type="term" value="C:membrane"/>
    <property type="evidence" value="ECO:0007669"/>
    <property type="project" value="UniProtKB-SubCell"/>
</dbReference>
<evidence type="ECO:0000256" key="2">
    <source>
        <dbReference type="ARBA" id="ARBA00022692"/>
    </source>
</evidence>
<protein>
    <submittedName>
        <fullName evidence="6">Uncharacterized protein</fullName>
    </submittedName>
</protein>
<reference evidence="6" key="1">
    <citation type="submission" date="2016-10" db="EMBL/GenBank/DDBJ databases">
        <title>Sequence of Gallionella enrichment culture.</title>
        <authorList>
            <person name="Poehlein A."/>
            <person name="Muehling M."/>
            <person name="Daniel R."/>
        </authorList>
    </citation>
    <scope>NUCLEOTIDE SEQUENCE</scope>
</reference>
<proteinExistence type="predicted"/>
<evidence type="ECO:0000256" key="5">
    <source>
        <dbReference type="SAM" id="Phobius"/>
    </source>
</evidence>
<comment type="caution">
    <text evidence="6">The sequence shown here is derived from an EMBL/GenBank/DDBJ whole genome shotgun (WGS) entry which is preliminary data.</text>
</comment>
<evidence type="ECO:0000256" key="1">
    <source>
        <dbReference type="ARBA" id="ARBA00004141"/>
    </source>
</evidence>
<dbReference type="AlphaFoldDB" id="A0A1J5P912"/>
<name>A0A1J5P912_9ZZZZ</name>
<dbReference type="EMBL" id="MLJW01005509">
    <property type="protein sequence ID" value="OIQ68097.1"/>
    <property type="molecule type" value="Genomic_DNA"/>
</dbReference>
<evidence type="ECO:0000256" key="3">
    <source>
        <dbReference type="ARBA" id="ARBA00022989"/>
    </source>
</evidence>
<comment type="subcellular location">
    <subcellularLocation>
        <location evidence="1">Membrane</location>
        <topology evidence="1">Multi-pass membrane protein</topology>
    </subcellularLocation>
</comment>
<dbReference type="SUPFAM" id="SSF161098">
    <property type="entry name" value="MetI-like"/>
    <property type="match status" value="1"/>
</dbReference>
<feature type="transmembrane region" description="Helical" evidence="5">
    <location>
        <begin position="63"/>
        <end position="84"/>
    </location>
</feature>
<keyword evidence="3 5" id="KW-1133">Transmembrane helix</keyword>
<sequence>MQIALRIHLLLAWPLLLPGATVVVTFSMRELAASILLQPPGMQDISPYGFEQFEQGNANTGTAMVVAGVLSTALLLGAARAIFLKKPGVGSGGM</sequence>
<accession>A0A1J5P912</accession>
<gene>
    <name evidence="6" type="ORF">GALL_503170</name>
</gene>
<keyword evidence="2 5" id="KW-0812">Transmembrane</keyword>